<dbReference type="InterPro" id="IPR028973">
    <property type="entry name" value="PhnB-like"/>
</dbReference>
<reference evidence="2 3" key="1">
    <citation type="submission" date="2019-03" db="EMBL/GenBank/DDBJ databases">
        <title>Bacillus niacini sp. nov. a Nicotinate-Metabolizing Mesophile Isolated from Soil.</title>
        <authorList>
            <person name="Zhang G."/>
        </authorList>
    </citation>
    <scope>NUCLEOTIDE SEQUENCE [LARGE SCALE GENOMIC DNA]</scope>
    <source>
        <strain evidence="2 3">WN066</strain>
    </source>
</reference>
<evidence type="ECO:0000313" key="3">
    <source>
        <dbReference type="Proteomes" id="UP000295132"/>
    </source>
</evidence>
<proteinExistence type="predicted"/>
<dbReference type="PANTHER" id="PTHR33990:SF1">
    <property type="entry name" value="PROTEIN YJDN"/>
    <property type="match status" value="1"/>
</dbReference>
<sequence>MKKGDYSMKLDIYVNYQGVCEQAFQFYEQHLGGRITSMMAFKQLPDTTNVPEGRENDILHATIEIGDTILRGADIPKAEPMRSVYLTLRVYSAEEAERLYTLLSEGGEIFMPMEETFFALRFAQLRDRFGTSWMLLCERQYIEG</sequence>
<evidence type="ECO:0000259" key="1">
    <source>
        <dbReference type="Pfam" id="PF06983"/>
    </source>
</evidence>
<dbReference type="Gene3D" id="3.10.180.10">
    <property type="entry name" value="2,3-Dihydroxybiphenyl 1,2-Dioxygenase, domain 1"/>
    <property type="match status" value="1"/>
</dbReference>
<accession>A0A4R5VK14</accession>
<dbReference type="InterPro" id="IPR029068">
    <property type="entry name" value="Glyas_Bleomycin-R_OHBP_Dase"/>
</dbReference>
<dbReference type="EMBL" id="SMYO01000018">
    <property type="protein sequence ID" value="TDK57381.1"/>
    <property type="molecule type" value="Genomic_DNA"/>
</dbReference>
<feature type="domain" description="PhnB-like" evidence="1">
    <location>
        <begin position="12"/>
        <end position="134"/>
    </location>
</feature>
<dbReference type="SUPFAM" id="SSF54593">
    <property type="entry name" value="Glyoxalase/Bleomycin resistance protein/Dihydroxybiphenyl dioxygenase"/>
    <property type="match status" value="1"/>
</dbReference>
<dbReference type="Proteomes" id="UP000295132">
    <property type="component" value="Unassembled WGS sequence"/>
</dbReference>
<name>A0A4R5VK14_9BACI</name>
<comment type="caution">
    <text evidence="2">The sequence shown here is derived from an EMBL/GenBank/DDBJ whole genome shotgun (WGS) entry which is preliminary data.</text>
</comment>
<protein>
    <submittedName>
        <fullName evidence="2">VOC family protein</fullName>
    </submittedName>
</protein>
<gene>
    <name evidence="2" type="ORF">E2K98_25350</name>
</gene>
<dbReference type="CDD" id="cd06588">
    <property type="entry name" value="PhnB_like"/>
    <property type="match status" value="1"/>
</dbReference>
<organism evidence="2 3">
    <name type="scientific">Bacillus salipaludis</name>
    <dbReference type="NCBI Taxonomy" id="2547811"/>
    <lineage>
        <taxon>Bacteria</taxon>
        <taxon>Bacillati</taxon>
        <taxon>Bacillota</taxon>
        <taxon>Bacilli</taxon>
        <taxon>Bacillales</taxon>
        <taxon>Bacillaceae</taxon>
        <taxon>Bacillus</taxon>
    </lineage>
</organism>
<evidence type="ECO:0000313" key="2">
    <source>
        <dbReference type="EMBL" id="TDK57381.1"/>
    </source>
</evidence>
<dbReference type="AlphaFoldDB" id="A0A4R5VK14"/>
<dbReference type="Pfam" id="PF06983">
    <property type="entry name" value="3-dmu-9_3-mt"/>
    <property type="match status" value="1"/>
</dbReference>
<dbReference type="PANTHER" id="PTHR33990">
    <property type="entry name" value="PROTEIN YJDN-RELATED"/>
    <property type="match status" value="1"/>
</dbReference>